<gene>
    <name evidence="1" type="ORF">PAXRUDRAFT_94875</name>
</gene>
<dbReference type="EMBL" id="KN825419">
    <property type="protein sequence ID" value="KIK91170.1"/>
    <property type="molecule type" value="Genomic_DNA"/>
</dbReference>
<dbReference type="HOGENOM" id="CLU_188058_1_0_1"/>
<dbReference type="AlphaFoldDB" id="A0A0D0E2Q6"/>
<accession>A0A0D0E2Q6</accession>
<sequence>FSILPAITLDGIIAYNIIEGPVNSQHFMRFLEEHVMPLANPYPGSCSVIIIGNCCIHKKKEAHALIEDMHH</sequence>
<dbReference type="OrthoDB" id="2142724at2759"/>
<dbReference type="Gene3D" id="3.30.420.10">
    <property type="entry name" value="Ribonuclease H-like superfamily/Ribonuclease H"/>
    <property type="match status" value="1"/>
</dbReference>
<dbReference type="GO" id="GO:0003676">
    <property type="term" value="F:nucleic acid binding"/>
    <property type="evidence" value="ECO:0007669"/>
    <property type="project" value="InterPro"/>
</dbReference>
<dbReference type="InParanoid" id="A0A0D0E2Q6"/>
<dbReference type="Proteomes" id="UP000054538">
    <property type="component" value="Unassembled WGS sequence"/>
</dbReference>
<reference evidence="1 2" key="1">
    <citation type="submission" date="2014-04" db="EMBL/GenBank/DDBJ databases">
        <authorList>
            <consortium name="DOE Joint Genome Institute"/>
            <person name="Kuo A."/>
            <person name="Kohler A."/>
            <person name="Jargeat P."/>
            <person name="Nagy L.G."/>
            <person name="Floudas D."/>
            <person name="Copeland A."/>
            <person name="Barry K.W."/>
            <person name="Cichocki N."/>
            <person name="Veneault-Fourrey C."/>
            <person name="LaButti K."/>
            <person name="Lindquist E.A."/>
            <person name="Lipzen A."/>
            <person name="Lundell T."/>
            <person name="Morin E."/>
            <person name="Murat C."/>
            <person name="Sun H."/>
            <person name="Tunlid A."/>
            <person name="Henrissat B."/>
            <person name="Grigoriev I.V."/>
            <person name="Hibbett D.S."/>
            <person name="Martin F."/>
            <person name="Nordberg H.P."/>
            <person name="Cantor M.N."/>
            <person name="Hua S.X."/>
        </authorList>
    </citation>
    <scope>NUCLEOTIDE SEQUENCE [LARGE SCALE GENOMIC DNA]</scope>
    <source>
        <strain evidence="1 2">Ve08.2h10</strain>
    </source>
</reference>
<protein>
    <recommendedName>
        <fullName evidence="3">Tc1-like transposase DDE domain-containing protein</fullName>
    </recommendedName>
</protein>
<organism evidence="1 2">
    <name type="scientific">Paxillus rubicundulus Ve08.2h10</name>
    <dbReference type="NCBI Taxonomy" id="930991"/>
    <lineage>
        <taxon>Eukaryota</taxon>
        <taxon>Fungi</taxon>
        <taxon>Dikarya</taxon>
        <taxon>Basidiomycota</taxon>
        <taxon>Agaricomycotina</taxon>
        <taxon>Agaricomycetes</taxon>
        <taxon>Agaricomycetidae</taxon>
        <taxon>Boletales</taxon>
        <taxon>Paxilineae</taxon>
        <taxon>Paxillaceae</taxon>
        <taxon>Paxillus</taxon>
    </lineage>
</organism>
<dbReference type="InterPro" id="IPR036397">
    <property type="entry name" value="RNaseH_sf"/>
</dbReference>
<reference evidence="2" key="2">
    <citation type="submission" date="2015-01" db="EMBL/GenBank/DDBJ databases">
        <title>Evolutionary Origins and Diversification of the Mycorrhizal Mutualists.</title>
        <authorList>
            <consortium name="DOE Joint Genome Institute"/>
            <consortium name="Mycorrhizal Genomics Consortium"/>
            <person name="Kohler A."/>
            <person name="Kuo A."/>
            <person name="Nagy L.G."/>
            <person name="Floudas D."/>
            <person name="Copeland A."/>
            <person name="Barry K.W."/>
            <person name="Cichocki N."/>
            <person name="Veneault-Fourrey C."/>
            <person name="LaButti K."/>
            <person name="Lindquist E.A."/>
            <person name="Lipzen A."/>
            <person name="Lundell T."/>
            <person name="Morin E."/>
            <person name="Murat C."/>
            <person name="Riley R."/>
            <person name="Ohm R."/>
            <person name="Sun H."/>
            <person name="Tunlid A."/>
            <person name="Henrissat B."/>
            <person name="Grigoriev I.V."/>
            <person name="Hibbett D.S."/>
            <person name="Martin F."/>
        </authorList>
    </citation>
    <scope>NUCLEOTIDE SEQUENCE [LARGE SCALE GENOMIC DNA]</scope>
    <source>
        <strain evidence="2">Ve08.2h10</strain>
    </source>
</reference>
<evidence type="ECO:0000313" key="1">
    <source>
        <dbReference type="EMBL" id="KIK91170.1"/>
    </source>
</evidence>
<feature type="non-terminal residue" evidence="1">
    <location>
        <position position="1"/>
    </location>
</feature>
<feature type="non-terminal residue" evidence="1">
    <location>
        <position position="71"/>
    </location>
</feature>
<name>A0A0D0E2Q6_9AGAM</name>
<evidence type="ECO:0000313" key="2">
    <source>
        <dbReference type="Proteomes" id="UP000054538"/>
    </source>
</evidence>
<keyword evidence="2" id="KW-1185">Reference proteome</keyword>
<evidence type="ECO:0008006" key="3">
    <source>
        <dbReference type="Google" id="ProtNLM"/>
    </source>
</evidence>
<proteinExistence type="predicted"/>